<dbReference type="Gene3D" id="3.90.1200.10">
    <property type="match status" value="1"/>
</dbReference>
<dbReference type="InterPro" id="IPR050249">
    <property type="entry name" value="Pseudomonas-type_ThrB"/>
</dbReference>
<name>A0A090Z171_9BACI</name>
<evidence type="ECO:0000256" key="1">
    <source>
        <dbReference type="ARBA" id="ARBA00038240"/>
    </source>
</evidence>
<dbReference type="PATRIC" id="fig|1405.8.peg.5420"/>
<dbReference type="EMBL" id="QVOD01000049">
    <property type="protein sequence ID" value="RFT63260.1"/>
    <property type="molecule type" value="Genomic_DNA"/>
</dbReference>
<protein>
    <submittedName>
        <fullName evidence="4">Homoserine kinase</fullName>
    </submittedName>
    <submittedName>
        <fullName evidence="3">Phosphotransferase enzyme family protein</fullName>
    </submittedName>
</protein>
<comment type="similarity">
    <text evidence="1">Belongs to the pseudomonas-type ThrB family.</text>
</comment>
<organism evidence="3 5">
    <name type="scientific">Bacillus clarus</name>
    <dbReference type="NCBI Taxonomy" id="2338372"/>
    <lineage>
        <taxon>Bacteria</taxon>
        <taxon>Bacillati</taxon>
        <taxon>Bacillota</taxon>
        <taxon>Bacilli</taxon>
        <taxon>Bacillales</taxon>
        <taxon>Bacillaceae</taxon>
        <taxon>Bacillus</taxon>
        <taxon>Bacillus cereus group</taxon>
    </lineage>
</organism>
<dbReference type="Gene3D" id="3.30.200.20">
    <property type="entry name" value="Phosphorylase Kinase, domain 1"/>
    <property type="match status" value="1"/>
</dbReference>
<dbReference type="InterPro" id="IPR011009">
    <property type="entry name" value="Kinase-like_dom_sf"/>
</dbReference>
<reference evidence="3 5" key="1">
    <citation type="submission" date="2014-04" db="EMBL/GenBank/DDBJ databases">
        <authorList>
            <person name="Bishop-Lilly K.A."/>
            <person name="Broomall S.M."/>
            <person name="Chain P.S."/>
            <person name="Chertkov O."/>
            <person name="Coyne S.R."/>
            <person name="Daligault H.E."/>
            <person name="Davenport K.W."/>
            <person name="Erkkila T."/>
            <person name="Frey K.G."/>
            <person name="Gibbons H.S."/>
            <person name="Gu W."/>
            <person name="Jaissle J."/>
            <person name="Johnson S.L."/>
            <person name="Koroleva G.I."/>
            <person name="Ladner J.T."/>
            <person name="Lo C.-C."/>
            <person name="Minogue T.D."/>
            <person name="Munk C."/>
            <person name="Palacios G.F."/>
            <person name="Redden C.L."/>
            <person name="Rosenzweig C.N."/>
            <person name="Scholz M.B."/>
            <person name="Teshima H."/>
            <person name="Xu Y."/>
        </authorList>
    </citation>
    <scope>NUCLEOTIDE SEQUENCE [LARGE SCALE GENOMIC DNA]</scope>
    <source>
        <strain evidence="3 5">BHP</strain>
    </source>
</reference>
<sequence>MIEATSSEKAQVIFGELKEECERFFQFEIKKSTPIIRGWLNLKWKIETDAGVYVLKQYNEDRYKLYNQNLLVQALQEQQRLHNNGIRCPRLLTYKSDIIHTSKSNERFIVMEYKEGKMLLPGKLNKMQINSLGQMIGRMHKLLNDGSLMKGKNTHFMPSTKEEQLLHWEKVMEEAERIGKQESIPFIKLQKEVTKSVNTEKFYTSLKGWAHRDLWVDNFLFHNDELSAIVDFDRMGYDYLDLDIGRAVISCALNNRKLDIELVATFLDGYRTELDFPIGGIVRSIQMLWYMESKWWIPANMDQHSVPPTRFAEEMLWIAENYEELHKMLEYL</sequence>
<evidence type="ECO:0000313" key="6">
    <source>
        <dbReference type="Proteomes" id="UP000264294"/>
    </source>
</evidence>
<proteinExistence type="inferred from homology"/>
<dbReference type="PANTHER" id="PTHR21064">
    <property type="entry name" value="AMINOGLYCOSIDE PHOSPHOTRANSFERASE DOMAIN-CONTAINING PROTEIN-RELATED"/>
    <property type="match status" value="1"/>
</dbReference>
<dbReference type="Pfam" id="PF01636">
    <property type="entry name" value="APH"/>
    <property type="match status" value="1"/>
</dbReference>
<dbReference type="GO" id="GO:0019202">
    <property type="term" value="F:amino acid kinase activity"/>
    <property type="evidence" value="ECO:0007669"/>
    <property type="project" value="TreeGrafter"/>
</dbReference>
<keyword evidence="4" id="KW-0418">Kinase</keyword>
<feature type="domain" description="Aminoglycoside phosphotransferase" evidence="2">
    <location>
        <begin position="33"/>
        <end position="271"/>
    </location>
</feature>
<dbReference type="RefSeq" id="WP_042983996.1">
    <property type="nucleotide sequence ID" value="NZ_JMQC01000008.1"/>
</dbReference>
<comment type="caution">
    <text evidence="3">The sequence shown here is derived from an EMBL/GenBank/DDBJ whole genome shotgun (WGS) entry which is preliminary data.</text>
</comment>
<gene>
    <name evidence="4" type="ORF">D0U04_25415</name>
    <name evidence="3" type="ORF">DJ93_5259</name>
</gene>
<dbReference type="Proteomes" id="UP000264294">
    <property type="component" value="Unassembled WGS sequence"/>
</dbReference>
<reference evidence="4 6" key="2">
    <citation type="submission" date="2018-08" db="EMBL/GenBank/DDBJ databases">
        <title>Bacillus clarus sp. nov. strain PS00077A.</title>
        <authorList>
            <person name="Mendez Acevedo M."/>
            <person name="Carroll L."/>
            <person name="Mukherjee M."/>
            <person name="Wiedmann M."/>
            <person name="Kovac J."/>
        </authorList>
    </citation>
    <scope>NUCLEOTIDE SEQUENCE [LARGE SCALE GENOMIC DNA]</scope>
    <source>
        <strain evidence="4 6">PS00077A</strain>
    </source>
</reference>
<evidence type="ECO:0000313" key="4">
    <source>
        <dbReference type="EMBL" id="RFT63260.1"/>
    </source>
</evidence>
<dbReference type="AlphaFoldDB" id="A0A090Z171"/>
<dbReference type="SUPFAM" id="SSF56112">
    <property type="entry name" value="Protein kinase-like (PK-like)"/>
    <property type="match status" value="1"/>
</dbReference>
<accession>A0A090Z171</accession>
<dbReference type="InterPro" id="IPR002575">
    <property type="entry name" value="Aminoglycoside_PTrfase"/>
</dbReference>
<dbReference type="PANTHER" id="PTHR21064:SF6">
    <property type="entry name" value="AMINOGLYCOSIDE PHOSPHOTRANSFERASE DOMAIN-CONTAINING PROTEIN"/>
    <property type="match status" value="1"/>
</dbReference>
<evidence type="ECO:0000313" key="5">
    <source>
        <dbReference type="Proteomes" id="UP000029389"/>
    </source>
</evidence>
<keyword evidence="3" id="KW-0808">Transferase</keyword>
<keyword evidence="6" id="KW-1185">Reference proteome</keyword>
<dbReference type="EMBL" id="JMQC01000008">
    <property type="protein sequence ID" value="KFN04397.1"/>
    <property type="molecule type" value="Genomic_DNA"/>
</dbReference>
<evidence type="ECO:0000313" key="3">
    <source>
        <dbReference type="EMBL" id="KFN04397.1"/>
    </source>
</evidence>
<evidence type="ECO:0000259" key="2">
    <source>
        <dbReference type="Pfam" id="PF01636"/>
    </source>
</evidence>
<dbReference type="Proteomes" id="UP000029389">
    <property type="component" value="Unassembled WGS sequence"/>
</dbReference>